<evidence type="ECO:0000313" key="2">
    <source>
        <dbReference type="WBParaSite" id="ACRNAN_scaffold4103.g31331.t1"/>
    </source>
</evidence>
<evidence type="ECO:0000313" key="1">
    <source>
        <dbReference type="Proteomes" id="UP000887540"/>
    </source>
</evidence>
<dbReference type="PANTHER" id="PTHR22898">
    <property type="entry name" value="UNCHARACTERIZED GLYCOSOL TRANSFERASE-RELATED"/>
    <property type="match status" value="1"/>
</dbReference>
<dbReference type="WBParaSite" id="ACRNAN_scaffold4103.g31331.t1">
    <property type="protein sequence ID" value="ACRNAN_scaffold4103.g31331.t1"/>
    <property type="gene ID" value="ACRNAN_scaffold4103.g31331"/>
</dbReference>
<dbReference type="AlphaFoldDB" id="A0A914DVG8"/>
<dbReference type="Proteomes" id="UP000887540">
    <property type="component" value="Unplaced"/>
</dbReference>
<reference evidence="2" key="1">
    <citation type="submission" date="2022-11" db="UniProtKB">
        <authorList>
            <consortium name="WormBaseParasite"/>
        </authorList>
    </citation>
    <scope>IDENTIFICATION</scope>
</reference>
<dbReference type="PANTHER" id="PTHR22898:SF4">
    <property type="entry name" value="GALACTOSIDE 2-ALPHA-L-FUCOSYLTRANSFERASE-RELATED"/>
    <property type="match status" value="1"/>
</dbReference>
<protein>
    <submittedName>
        <fullName evidence="2">L-Fucosyltransferase</fullName>
    </submittedName>
</protein>
<keyword evidence="1" id="KW-1185">Reference proteome</keyword>
<accession>A0A914DVG8</accession>
<name>A0A914DVG8_9BILA</name>
<organism evidence="1 2">
    <name type="scientific">Acrobeloides nanus</name>
    <dbReference type="NCBI Taxonomy" id="290746"/>
    <lineage>
        <taxon>Eukaryota</taxon>
        <taxon>Metazoa</taxon>
        <taxon>Ecdysozoa</taxon>
        <taxon>Nematoda</taxon>
        <taxon>Chromadorea</taxon>
        <taxon>Rhabditida</taxon>
        <taxon>Tylenchina</taxon>
        <taxon>Cephalobomorpha</taxon>
        <taxon>Cephaloboidea</taxon>
        <taxon>Cephalobidae</taxon>
        <taxon>Acrobeloides</taxon>
    </lineage>
</organism>
<dbReference type="InterPro" id="IPR052501">
    <property type="entry name" value="Alpha-1-2_FucT"/>
</dbReference>
<proteinExistence type="predicted"/>
<sequence>MTRGEDHCFGTHYCNSLIITAGGSTFAWWIGYLKKLEGPVFYNTMITRPTNKKFLYYNKQRFDYEGFPKEWIRLALNNDSIVLDNKWFEEKNGKKIGNG</sequence>